<dbReference type="Proteomes" id="UP000179588">
    <property type="component" value="Unassembled WGS sequence"/>
</dbReference>
<proteinExistence type="predicted"/>
<dbReference type="AlphaFoldDB" id="A0A1S1HRJ1"/>
<sequence length="287" mass="31444">MADKHVGDGESQFKVVSSAPDVCKVGTSFIPFDSFQTLDSQKQYVLSVKARGHFTLNVGSIIKGTQSNAGSGIISGTSLGNGDCQIITGSPSVRIEGQPAAQHGSLTLMNDMNTLGNLQTKVDPPTNPIESNRIPCNNPPKTSRNLELLQILKEQEQASFIGRIRMKKQEIGHKLAQARDDLDKTADDRIDNIRVDHINTNYPWFDDMYNNNMDDLTGITRAGLGVLKDSVIGVSYLIDYHPANLYADSLLNNSVNTIDFLTTLEQWNLGNNCFEGLTEDAQKKSIA</sequence>
<name>A0A1S1HRJ1_PROST</name>
<dbReference type="Pfam" id="PF13665">
    <property type="entry name" value="Tox-PAAR-like"/>
    <property type="match status" value="1"/>
</dbReference>
<reference evidence="1 2" key="1">
    <citation type="submission" date="2016-03" db="EMBL/GenBank/DDBJ databases">
        <title>Genome sequence of Providencia stuartii strain, isolated from the salivary glands of larval Lucilia sericata.</title>
        <authorList>
            <person name="Yuan Y."/>
            <person name="Zhang Y."/>
            <person name="Fu S."/>
            <person name="Crippen T.L."/>
            <person name="Visi D."/>
            <person name="Benbow M.E."/>
            <person name="Allen M."/>
            <person name="Tomberlin J.K."/>
            <person name="Sze S.-H."/>
            <person name="Tarone A.M."/>
        </authorList>
    </citation>
    <scope>NUCLEOTIDE SEQUENCE [LARGE SCALE GENOMIC DNA]</scope>
    <source>
        <strain evidence="1 2">Crippen</strain>
    </source>
</reference>
<gene>
    <name evidence="1" type="ORF">A3Q29_15650</name>
</gene>
<dbReference type="EMBL" id="LVIE01000079">
    <property type="protein sequence ID" value="OHT25019.1"/>
    <property type="molecule type" value="Genomic_DNA"/>
</dbReference>
<keyword evidence="2" id="KW-1185">Reference proteome</keyword>
<organism evidence="1 2">
    <name type="scientific">Providencia stuartii</name>
    <dbReference type="NCBI Taxonomy" id="588"/>
    <lineage>
        <taxon>Bacteria</taxon>
        <taxon>Pseudomonadati</taxon>
        <taxon>Pseudomonadota</taxon>
        <taxon>Gammaproteobacteria</taxon>
        <taxon>Enterobacterales</taxon>
        <taxon>Morganellaceae</taxon>
        <taxon>Providencia</taxon>
    </lineage>
</organism>
<comment type="caution">
    <text evidence="1">The sequence shown here is derived from an EMBL/GenBank/DDBJ whole genome shotgun (WGS) entry which is preliminary data.</text>
</comment>
<evidence type="ECO:0000313" key="2">
    <source>
        <dbReference type="Proteomes" id="UP000179588"/>
    </source>
</evidence>
<accession>A0A1S1HRJ1</accession>
<protein>
    <submittedName>
        <fullName evidence="1">Uncharacterized protein</fullName>
    </submittedName>
</protein>
<evidence type="ECO:0000313" key="1">
    <source>
        <dbReference type="EMBL" id="OHT25019.1"/>
    </source>
</evidence>